<dbReference type="CDD" id="cd00531">
    <property type="entry name" value="NTF2_like"/>
    <property type="match status" value="1"/>
</dbReference>
<evidence type="ECO:0000256" key="1">
    <source>
        <dbReference type="SAM" id="MobiDB-lite"/>
    </source>
</evidence>
<sequence>MDRRLSALPQDARNRLGTAPAGRRTRPGQDRAARGHHTTQGVTMDALPADDAPTTESADCTDPGIYLQVQRFYARQMQLLDDGRAEDWARTFAQDGVFEVGGEAVRGAADIARAARRTTDRFAAEGITRRHWIGMLTVDGKPDEVTARSYAVVLETPRDGDPVLRRSTVCTDILVREAGEWRVKHRTVTRDGLD</sequence>
<dbReference type="Gene3D" id="3.10.450.50">
    <property type="match status" value="1"/>
</dbReference>
<accession>Q9ZAT9</accession>
<protein>
    <submittedName>
        <fullName evidence="3">Daunorubicin biosynthesis enzyme</fullName>
    </submittedName>
</protein>
<evidence type="ECO:0000259" key="2">
    <source>
        <dbReference type="Pfam" id="PF13577"/>
    </source>
</evidence>
<dbReference type="EMBL" id="U77891">
    <property type="protein sequence ID" value="AAD04719.1"/>
    <property type="molecule type" value="Genomic_DNA"/>
</dbReference>
<proteinExistence type="predicted"/>
<dbReference type="SMR" id="Q9ZAT9"/>
<dbReference type="SUPFAM" id="SSF54427">
    <property type="entry name" value="NTF2-like"/>
    <property type="match status" value="1"/>
</dbReference>
<gene>
    <name evidence="3" type="primary">dpsH</name>
</gene>
<dbReference type="Pfam" id="PF13577">
    <property type="entry name" value="SnoaL_4"/>
    <property type="match status" value="1"/>
</dbReference>
<dbReference type="InterPro" id="IPR032710">
    <property type="entry name" value="NTF2-like_dom_sf"/>
</dbReference>
<dbReference type="InterPro" id="IPR037401">
    <property type="entry name" value="SnoaL-like"/>
</dbReference>
<feature type="region of interest" description="Disordered" evidence="1">
    <location>
        <begin position="1"/>
        <end position="59"/>
    </location>
</feature>
<organism evidence="3">
    <name type="scientific">Streptomyces peucetius</name>
    <dbReference type="NCBI Taxonomy" id="1950"/>
    <lineage>
        <taxon>Bacteria</taxon>
        <taxon>Bacillati</taxon>
        <taxon>Actinomycetota</taxon>
        <taxon>Actinomycetes</taxon>
        <taxon>Kitasatosporales</taxon>
        <taxon>Streptomycetaceae</taxon>
        <taxon>Streptomyces</taxon>
    </lineage>
</organism>
<feature type="domain" description="SnoaL-like" evidence="2">
    <location>
        <begin position="67"/>
        <end position="187"/>
    </location>
</feature>
<dbReference type="AlphaFoldDB" id="Q9ZAT9"/>
<name>Q9ZAT9_STRPE</name>
<reference evidence="3" key="1">
    <citation type="journal article" date="1996" name="J. Bacteriol.">
        <title>Enhanced antibiotic production by manipulation of the Streptomyces peucetius dnrH and dnmT genes involved in doxorubicin (adriamycin) biosynthesis.</title>
        <authorList>
            <person name="Scotti C."/>
            <person name="Hutchinson C.R."/>
        </authorList>
    </citation>
    <scope>NUCLEOTIDE SEQUENCE</scope>
    <source>
        <strain evidence="3">ATCC 29050</strain>
    </source>
</reference>
<reference evidence="3" key="2">
    <citation type="submission" date="1998-10" db="EMBL/GenBank/DDBJ databases">
        <authorList>
            <person name="Lomovskaya N."/>
            <person name="Otten S.L."/>
            <person name="Doi-Katayama Y."/>
            <person name="Fonstein L."/>
            <person name="Liu X.-C."/>
            <person name="Takatsu T."/>
            <person name="Inventi A."/>
            <person name="Filippi S."/>
            <person name="Torti F."/>
            <person name="Colombo A.L."/>
            <person name="Hutchinson C.R."/>
        </authorList>
    </citation>
    <scope>NUCLEOTIDE SEQUENCE</scope>
    <source>
        <strain evidence="3">ATCC 29050</strain>
    </source>
</reference>
<reference evidence="3" key="3">
    <citation type="journal article" date="1999" name="J. Bacteriol.">
        <title>Doxorubicin overproduction in Streptomyces peucetius: cloning and characterization of the dnrU ketoreductase and dnrV genes and the doxA cytochrome P-450 hydroxylase gene.</title>
        <authorList>
            <person name="Lomovskaya N."/>
            <person name="Otten S.L."/>
            <person name="Doi-Katayama Y."/>
            <person name="Fonstein L."/>
            <person name="Liu X.-C."/>
            <person name="Takatsu T."/>
            <person name="Inventi A."/>
            <person name="Filippi S."/>
            <person name="Torti F."/>
            <person name="Colombo A.L."/>
            <person name="Hutchinson C.R."/>
        </authorList>
    </citation>
    <scope>NUCLEOTIDE SEQUENCE</scope>
    <source>
        <strain evidence="3">ATCC 29050</strain>
    </source>
</reference>
<evidence type="ECO:0000313" key="3">
    <source>
        <dbReference type="EMBL" id="AAD04719.1"/>
    </source>
</evidence>